<proteinExistence type="predicted"/>
<sequence length="96" mass="10986">MQVARILLFVYMFYHVRLHYNQRKRSNHMKGSGTKTLNDDMAGHQDAHHRFSFGVCGAFCACCHELGLVWEDSQGIEEDFVKEAVTEDIIALISLP</sequence>
<reference evidence="1 2" key="1">
    <citation type="journal article" date="2019" name="Genome Biol. Evol.">
        <title>The Rhododendron genome and chromosomal organization provide insight into shared whole-genome duplications across the heath family (Ericaceae).</title>
        <authorList>
            <person name="Soza V.L."/>
            <person name="Lindsley D."/>
            <person name="Waalkes A."/>
            <person name="Ramage E."/>
            <person name="Patwardhan R.P."/>
            <person name="Burton J.N."/>
            <person name="Adey A."/>
            <person name="Kumar A."/>
            <person name="Qiu R."/>
            <person name="Shendure J."/>
            <person name="Hall B."/>
        </authorList>
    </citation>
    <scope>NUCLEOTIDE SEQUENCE [LARGE SCALE GENOMIC DNA]</scope>
    <source>
        <strain evidence="1">RSF 1966-606</strain>
    </source>
</reference>
<name>A0A6A4LU08_9ERIC</name>
<dbReference type="Proteomes" id="UP000428333">
    <property type="component" value="Linkage Group LG04"/>
</dbReference>
<accession>A0A6A4LU08</accession>
<organism evidence="1 2">
    <name type="scientific">Rhododendron williamsianum</name>
    <dbReference type="NCBI Taxonomy" id="262921"/>
    <lineage>
        <taxon>Eukaryota</taxon>
        <taxon>Viridiplantae</taxon>
        <taxon>Streptophyta</taxon>
        <taxon>Embryophyta</taxon>
        <taxon>Tracheophyta</taxon>
        <taxon>Spermatophyta</taxon>
        <taxon>Magnoliopsida</taxon>
        <taxon>eudicotyledons</taxon>
        <taxon>Gunneridae</taxon>
        <taxon>Pentapetalae</taxon>
        <taxon>asterids</taxon>
        <taxon>Ericales</taxon>
        <taxon>Ericaceae</taxon>
        <taxon>Ericoideae</taxon>
        <taxon>Rhodoreae</taxon>
        <taxon>Rhododendron</taxon>
    </lineage>
</organism>
<evidence type="ECO:0000313" key="2">
    <source>
        <dbReference type="Proteomes" id="UP000428333"/>
    </source>
</evidence>
<dbReference type="EMBL" id="QEFC01000971">
    <property type="protein sequence ID" value="KAE9461475.1"/>
    <property type="molecule type" value="Genomic_DNA"/>
</dbReference>
<gene>
    <name evidence="1" type="ORF">C3L33_06596</name>
</gene>
<dbReference type="OrthoDB" id="1724173at2759"/>
<protein>
    <submittedName>
        <fullName evidence="1">Uncharacterized protein</fullName>
    </submittedName>
</protein>
<dbReference type="AlphaFoldDB" id="A0A6A4LU08"/>
<evidence type="ECO:0000313" key="1">
    <source>
        <dbReference type="EMBL" id="KAE9461475.1"/>
    </source>
</evidence>
<feature type="non-terminal residue" evidence="1">
    <location>
        <position position="1"/>
    </location>
</feature>
<comment type="caution">
    <text evidence="1">The sequence shown here is derived from an EMBL/GenBank/DDBJ whole genome shotgun (WGS) entry which is preliminary data.</text>
</comment>
<keyword evidence="2" id="KW-1185">Reference proteome</keyword>